<evidence type="ECO:0000313" key="2">
    <source>
        <dbReference type="Proteomes" id="UP001372834"/>
    </source>
</evidence>
<protein>
    <submittedName>
        <fullName evidence="1">Uncharacterized protein</fullName>
    </submittedName>
</protein>
<dbReference type="AlphaFoldDB" id="A0AAN8PZS9"/>
<proteinExistence type="predicted"/>
<comment type="caution">
    <text evidence="1">The sequence shown here is derived from an EMBL/GenBank/DDBJ whole genome shotgun (WGS) entry which is preliminary data.</text>
</comment>
<sequence>MALKNNAIIHNLLDSCRNIHDLIHDLLLPLFPSDIANGCSKSTHNDIFSVVLRDGKKTKLILIKQAINVGSHKSLQTKEITPAKKKIAKSLNLEVEIVQMLGVKMEPGDMRRCGEHRGS</sequence>
<dbReference type="EMBL" id="JAWJWE010000036">
    <property type="protein sequence ID" value="KAK6628863.1"/>
    <property type="molecule type" value="Genomic_DNA"/>
</dbReference>
<gene>
    <name evidence="1" type="ORF">RUM43_002679</name>
</gene>
<organism evidence="1 2">
    <name type="scientific">Polyplax serrata</name>
    <name type="common">Common mouse louse</name>
    <dbReference type="NCBI Taxonomy" id="468196"/>
    <lineage>
        <taxon>Eukaryota</taxon>
        <taxon>Metazoa</taxon>
        <taxon>Ecdysozoa</taxon>
        <taxon>Arthropoda</taxon>
        <taxon>Hexapoda</taxon>
        <taxon>Insecta</taxon>
        <taxon>Pterygota</taxon>
        <taxon>Neoptera</taxon>
        <taxon>Paraneoptera</taxon>
        <taxon>Psocodea</taxon>
        <taxon>Troctomorpha</taxon>
        <taxon>Phthiraptera</taxon>
        <taxon>Anoplura</taxon>
        <taxon>Polyplacidae</taxon>
        <taxon>Polyplax</taxon>
    </lineage>
</organism>
<dbReference type="Proteomes" id="UP001372834">
    <property type="component" value="Unassembled WGS sequence"/>
</dbReference>
<reference evidence="1 2" key="1">
    <citation type="submission" date="2023-10" db="EMBL/GenBank/DDBJ databases">
        <title>Genomes of two closely related lineages of the louse Polyplax serrata with different host specificities.</title>
        <authorList>
            <person name="Martinu J."/>
            <person name="Tarabai H."/>
            <person name="Stefka J."/>
            <person name="Hypsa V."/>
        </authorList>
    </citation>
    <scope>NUCLEOTIDE SEQUENCE [LARGE SCALE GENOMIC DNA]</scope>
    <source>
        <strain evidence="1">HR10_N</strain>
    </source>
</reference>
<accession>A0AAN8PZS9</accession>
<evidence type="ECO:0000313" key="1">
    <source>
        <dbReference type="EMBL" id="KAK6628863.1"/>
    </source>
</evidence>
<name>A0AAN8PZS9_POLSC</name>